<name>A0A0E0Q050_ORYRU</name>
<evidence type="ECO:0000256" key="7">
    <source>
        <dbReference type="ARBA" id="ARBA00023242"/>
    </source>
</evidence>
<keyword evidence="5" id="KW-0238">DNA-binding</keyword>
<evidence type="ECO:0000256" key="9">
    <source>
        <dbReference type="SAM" id="MobiDB-lite"/>
    </source>
</evidence>
<reference evidence="12" key="2">
    <citation type="submission" date="2015-06" db="UniProtKB">
        <authorList>
            <consortium name="EnsemblPlants"/>
        </authorList>
    </citation>
    <scope>IDENTIFICATION</scope>
</reference>
<protein>
    <recommendedName>
        <fullName evidence="14">DOG1 domain-containing protein</fullName>
    </recommendedName>
</protein>
<organism evidence="12 13">
    <name type="scientific">Oryza rufipogon</name>
    <name type="common">Brownbeard rice</name>
    <name type="synonym">Asian wild rice</name>
    <dbReference type="NCBI Taxonomy" id="4529"/>
    <lineage>
        <taxon>Eukaryota</taxon>
        <taxon>Viridiplantae</taxon>
        <taxon>Streptophyta</taxon>
        <taxon>Embryophyta</taxon>
        <taxon>Tracheophyta</taxon>
        <taxon>Spermatophyta</taxon>
        <taxon>Magnoliopsida</taxon>
        <taxon>Liliopsida</taxon>
        <taxon>Poales</taxon>
        <taxon>Poaceae</taxon>
        <taxon>BOP clade</taxon>
        <taxon>Oryzoideae</taxon>
        <taxon>Oryzeae</taxon>
        <taxon>Oryzinae</taxon>
        <taxon>Oryza</taxon>
    </lineage>
</organism>
<dbReference type="PANTHER" id="PTHR45693">
    <property type="entry name" value="TRANSCRIPTION FACTOR TGA9"/>
    <property type="match status" value="1"/>
</dbReference>
<dbReference type="Pfam" id="PF00170">
    <property type="entry name" value="bZIP_1"/>
    <property type="match status" value="1"/>
</dbReference>
<dbReference type="GO" id="GO:0045893">
    <property type="term" value="P:positive regulation of DNA-templated transcription"/>
    <property type="evidence" value="ECO:0007669"/>
    <property type="project" value="UniProtKB-ARBA"/>
</dbReference>
<dbReference type="GO" id="GO:0005634">
    <property type="term" value="C:nucleus"/>
    <property type="evidence" value="ECO:0007669"/>
    <property type="project" value="UniProtKB-SubCell"/>
</dbReference>
<dbReference type="InterPro" id="IPR025422">
    <property type="entry name" value="TGA_domain"/>
</dbReference>
<evidence type="ECO:0000256" key="3">
    <source>
        <dbReference type="ARBA" id="ARBA00022821"/>
    </source>
</evidence>
<evidence type="ECO:0000259" key="11">
    <source>
        <dbReference type="PROSITE" id="PS51806"/>
    </source>
</evidence>
<dbReference type="PROSITE" id="PS50217">
    <property type="entry name" value="BZIP"/>
    <property type="match status" value="1"/>
</dbReference>
<dbReference type="SUPFAM" id="SSF57959">
    <property type="entry name" value="Leucine zipper domain"/>
    <property type="match status" value="1"/>
</dbReference>
<dbReference type="InterPro" id="IPR004827">
    <property type="entry name" value="bZIP"/>
</dbReference>
<dbReference type="EnsemblPlants" id="ORUFI06G22460.1">
    <property type="protein sequence ID" value="ORUFI06G22460.1"/>
    <property type="gene ID" value="ORUFI06G22460"/>
</dbReference>
<evidence type="ECO:0000256" key="1">
    <source>
        <dbReference type="ARBA" id="ARBA00004123"/>
    </source>
</evidence>
<dbReference type="STRING" id="4529.A0A0E0Q050"/>
<dbReference type="PROSITE" id="PS00036">
    <property type="entry name" value="BZIP_BASIC"/>
    <property type="match status" value="1"/>
</dbReference>
<dbReference type="Gramene" id="ORUFI06G22460.1">
    <property type="protein sequence ID" value="ORUFI06G22460.1"/>
    <property type="gene ID" value="ORUFI06G22460"/>
</dbReference>
<dbReference type="eggNOG" id="ENOG502QRKF">
    <property type="taxonomic scope" value="Eukaryota"/>
</dbReference>
<dbReference type="GO" id="GO:0043565">
    <property type="term" value="F:sequence-specific DNA binding"/>
    <property type="evidence" value="ECO:0007669"/>
    <property type="project" value="InterPro"/>
</dbReference>
<accession>A0A0E0Q050</accession>
<dbReference type="FunFam" id="1.20.5.170:FF:000019">
    <property type="entry name" value="BZIP family transcription factor"/>
    <property type="match status" value="1"/>
</dbReference>
<dbReference type="Gene3D" id="1.20.5.170">
    <property type="match status" value="1"/>
</dbReference>
<evidence type="ECO:0008006" key="14">
    <source>
        <dbReference type="Google" id="ProtNLM"/>
    </source>
</evidence>
<feature type="domain" description="DOG1" evidence="11">
    <location>
        <begin position="254"/>
        <end position="490"/>
    </location>
</feature>
<comment type="subcellular location">
    <subcellularLocation>
        <location evidence="1">Nucleus</location>
    </subcellularLocation>
</comment>
<evidence type="ECO:0000256" key="2">
    <source>
        <dbReference type="ARBA" id="ARBA00007163"/>
    </source>
</evidence>
<evidence type="ECO:0000256" key="8">
    <source>
        <dbReference type="SAM" id="Coils"/>
    </source>
</evidence>
<dbReference type="InterPro" id="IPR046347">
    <property type="entry name" value="bZIP_sf"/>
</dbReference>
<feature type="compositionally biased region" description="Basic and acidic residues" evidence="9">
    <location>
        <begin position="187"/>
        <end position="196"/>
    </location>
</feature>
<keyword evidence="6" id="KW-0804">Transcription</keyword>
<dbReference type="PROSITE" id="PS51806">
    <property type="entry name" value="DOG1"/>
    <property type="match status" value="1"/>
</dbReference>
<dbReference type="SMART" id="SM00338">
    <property type="entry name" value="BRLZ"/>
    <property type="match status" value="1"/>
</dbReference>
<feature type="coiled-coil region" evidence="8">
    <location>
        <begin position="214"/>
        <end position="241"/>
    </location>
</feature>
<dbReference type="GO" id="GO:0006952">
    <property type="term" value="P:defense response"/>
    <property type="evidence" value="ECO:0007669"/>
    <property type="project" value="UniProtKB-KW"/>
</dbReference>
<dbReference type="Pfam" id="PF14144">
    <property type="entry name" value="DOG1"/>
    <property type="match status" value="1"/>
</dbReference>
<keyword evidence="7" id="KW-0539">Nucleus</keyword>
<dbReference type="GO" id="GO:0006351">
    <property type="term" value="P:DNA-templated transcription"/>
    <property type="evidence" value="ECO:0007669"/>
    <property type="project" value="InterPro"/>
</dbReference>
<dbReference type="GO" id="GO:0003700">
    <property type="term" value="F:DNA-binding transcription factor activity"/>
    <property type="evidence" value="ECO:0007669"/>
    <property type="project" value="InterPro"/>
</dbReference>
<keyword evidence="8" id="KW-0175">Coiled coil</keyword>
<evidence type="ECO:0000256" key="5">
    <source>
        <dbReference type="ARBA" id="ARBA00023125"/>
    </source>
</evidence>
<dbReference type="PANTHER" id="PTHR45693:SF3">
    <property type="entry name" value="TRANSCRIPTION FACTOR TGAL8"/>
    <property type="match status" value="1"/>
</dbReference>
<feature type="region of interest" description="Disordered" evidence="9">
    <location>
        <begin position="117"/>
        <end position="197"/>
    </location>
</feature>
<evidence type="ECO:0000313" key="12">
    <source>
        <dbReference type="EnsemblPlants" id="ORUFI06G22460.1"/>
    </source>
</evidence>
<keyword evidence="3" id="KW-0611">Plant defense</keyword>
<comment type="similarity">
    <text evidence="2">Belongs to the bZIP family.</text>
</comment>
<dbReference type="AlphaFoldDB" id="A0A0E0Q050"/>
<sequence length="497" mass="54548">MSPPTAILPALRLRRGGVTMEGQIRRATTGPGGCDVQMQLKCSERLVSLKASVLHTVDDTMWLKLHRRRNPEGYDMPSDLDQALLLYFDGQEQDKPSTQEEPHKPLNFVKETLNIFPSQPMDGEPTPTPKASMSAPPIAGFSRRSPAPAAADGRPLTLGKTSKAAFKKEGGSGSGGAMAASASSELKGPKTPDPKTLRRLAQNREAARKSRLRKKAYIQQLETGRIRLAHLEQEIQFTRAQGAFCGAGILSPDAALFNLEYERWQEAHHQVISRLRAAVEEHRPDGELQPHVDEAMSHYGVLMAHKARLVGADPLHLLSGLWKGAVEQCFLWIGGFRPSELIKVVVRHVEPLTEQQLASVYSAQQAARQEEDALDGGLQALLRSLSDVVSSSDAPSSSQQTPPVMYHPSAAAAMAAASFMGQYGSYSNLQLAMDKLANLAIFLRQADEERMRTLHALRRMLTVRQAARCFVAVDDYFGRLRALALFWTTTRPHPAAG</sequence>
<dbReference type="OMA" id="ASFMGQY"/>
<proteinExistence type="inferred from homology"/>
<evidence type="ECO:0000313" key="13">
    <source>
        <dbReference type="Proteomes" id="UP000008022"/>
    </source>
</evidence>
<evidence type="ECO:0000259" key="10">
    <source>
        <dbReference type="PROSITE" id="PS50217"/>
    </source>
</evidence>
<feature type="domain" description="BZIP" evidence="10">
    <location>
        <begin position="193"/>
        <end position="222"/>
    </location>
</feature>
<keyword evidence="13" id="KW-1185">Reference proteome</keyword>
<reference evidence="13" key="1">
    <citation type="submission" date="2013-06" db="EMBL/GenBank/DDBJ databases">
        <authorList>
            <person name="Zhao Q."/>
        </authorList>
    </citation>
    <scope>NUCLEOTIDE SEQUENCE</scope>
    <source>
        <strain evidence="13">cv. W1943</strain>
    </source>
</reference>
<keyword evidence="4" id="KW-0805">Transcription regulation</keyword>
<evidence type="ECO:0000256" key="6">
    <source>
        <dbReference type="ARBA" id="ARBA00023163"/>
    </source>
</evidence>
<evidence type="ECO:0000256" key="4">
    <source>
        <dbReference type="ARBA" id="ARBA00023015"/>
    </source>
</evidence>
<dbReference type="Proteomes" id="UP000008022">
    <property type="component" value="Unassembled WGS sequence"/>
</dbReference>